<protein>
    <submittedName>
        <fullName evidence="2">3-phosphoshikimate 1-carboxyvinyltransferase</fullName>
    </submittedName>
</protein>
<proteinExistence type="predicted"/>
<accession>A0A075NYG4</accession>
<organism evidence="2 3">
    <name type="scientific">Alteromonas australica</name>
    <dbReference type="NCBI Taxonomy" id="589873"/>
    <lineage>
        <taxon>Bacteria</taxon>
        <taxon>Pseudomonadati</taxon>
        <taxon>Pseudomonadota</taxon>
        <taxon>Gammaproteobacteria</taxon>
        <taxon>Alteromonadales</taxon>
        <taxon>Alteromonadaceae</taxon>
        <taxon>Alteromonas/Salinimonas group</taxon>
        <taxon>Alteromonas</taxon>
    </lineage>
</organism>
<evidence type="ECO:0000313" key="2">
    <source>
        <dbReference type="EMBL" id="AIF98548.1"/>
    </source>
</evidence>
<dbReference type="AlphaFoldDB" id="A0A075NYG4"/>
<name>A0A075NYG4_9ALTE</name>
<keyword evidence="2" id="KW-0808">Transferase</keyword>
<gene>
    <name evidence="2" type="ORF">EP13_07505</name>
</gene>
<evidence type="ECO:0000313" key="3">
    <source>
        <dbReference type="Proteomes" id="UP000056090"/>
    </source>
</evidence>
<feature type="transmembrane region" description="Helical" evidence="1">
    <location>
        <begin position="86"/>
        <end position="113"/>
    </location>
</feature>
<sequence>MTTPIHPRDIKNDPVISRLLEKMPDKVADSFDEEQLSHIRNAIGAREWGKHKLDIRGTIKFFKWRYYYVVLAGRNRRSLSDAEVRFATLVNAAFFAVFLLVSILVGLIVLYLVKSALGINLIDGWSLGLWSWFKESVLN</sequence>
<dbReference type="GO" id="GO:0016740">
    <property type="term" value="F:transferase activity"/>
    <property type="evidence" value="ECO:0007669"/>
    <property type="project" value="UniProtKB-KW"/>
</dbReference>
<dbReference type="eggNOG" id="ENOG5032TY3">
    <property type="taxonomic scope" value="Bacteria"/>
</dbReference>
<dbReference type="EMBL" id="CP008849">
    <property type="protein sequence ID" value="AIF98548.1"/>
    <property type="molecule type" value="Genomic_DNA"/>
</dbReference>
<keyword evidence="3" id="KW-1185">Reference proteome</keyword>
<keyword evidence="1" id="KW-1133">Transmembrane helix</keyword>
<keyword evidence="1" id="KW-0812">Transmembrane</keyword>
<reference evidence="2 3" key="1">
    <citation type="submission" date="2014-06" db="EMBL/GenBank/DDBJ databases">
        <title>Genomes of Alteromonas australica, a world apart.</title>
        <authorList>
            <person name="Gonzaga A."/>
            <person name="Lopez-Perez M."/>
            <person name="Rodriguez-Valera F."/>
        </authorList>
    </citation>
    <scope>NUCLEOTIDE SEQUENCE [LARGE SCALE GENOMIC DNA]</scope>
    <source>
        <strain evidence="2 3">H 17</strain>
    </source>
</reference>
<dbReference type="Proteomes" id="UP000056090">
    <property type="component" value="Chromosome"/>
</dbReference>
<dbReference type="KEGG" id="aal:EP13_07505"/>
<dbReference type="GeneID" id="78254759"/>
<evidence type="ECO:0000256" key="1">
    <source>
        <dbReference type="SAM" id="Phobius"/>
    </source>
</evidence>
<keyword evidence="1" id="KW-0472">Membrane</keyword>
<dbReference type="RefSeq" id="WP_044056726.1">
    <property type="nucleotide sequence ID" value="NZ_CALBIY010000096.1"/>
</dbReference>